<proteinExistence type="predicted"/>
<dbReference type="EMBL" id="VUJU01001536">
    <property type="protein sequence ID" value="KAF0764851.1"/>
    <property type="molecule type" value="Genomic_DNA"/>
</dbReference>
<comment type="caution">
    <text evidence="1">The sequence shown here is derived from an EMBL/GenBank/DDBJ whole genome shotgun (WGS) entry which is preliminary data.</text>
</comment>
<reference evidence="1 2" key="1">
    <citation type="submission" date="2019-08" db="EMBL/GenBank/DDBJ databases">
        <title>Whole genome of Aphis craccivora.</title>
        <authorList>
            <person name="Voronova N.V."/>
            <person name="Shulinski R.S."/>
            <person name="Bandarenka Y.V."/>
            <person name="Zhorov D.G."/>
            <person name="Warner D."/>
        </authorList>
    </citation>
    <scope>NUCLEOTIDE SEQUENCE [LARGE SCALE GENOMIC DNA]</scope>
    <source>
        <strain evidence="1">180601</strain>
        <tissue evidence="1">Whole Body</tissue>
    </source>
</reference>
<keyword evidence="2" id="KW-1185">Reference proteome</keyword>
<protein>
    <recommendedName>
        <fullName evidence="3">FLYWCH-type domain-containing protein</fullName>
    </recommendedName>
</protein>
<evidence type="ECO:0008006" key="3">
    <source>
        <dbReference type="Google" id="ProtNLM"/>
    </source>
</evidence>
<gene>
    <name evidence="1" type="ORF">FWK35_00005506</name>
</gene>
<name>A0A6G0Z315_APHCR</name>
<organism evidence="1 2">
    <name type="scientific">Aphis craccivora</name>
    <name type="common">Cowpea aphid</name>
    <dbReference type="NCBI Taxonomy" id="307492"/>
    <lineage>
        <taxon>Eukaryota</taxon>
        <taxon>Metazoa</taxon>
        <taxon>Ecdysozoa</taxon>
        <taxon>Arthropoda</taxon>
        <taxon>Hexapoda</taxon>
        <taxon>Insecta</taxon>
        <taxon>Pterygota</taxon>
        <taxon>Neoptera</taxon>
        <taxon>Paraneoptera</taxon>
        <taxon>Hemiptera</taxon>
        <taxon>Sternorrhyncha</taxon>
        <taxon>Aphidomorpha</taxon>
        <taxon>Aphidoidea</taxon>
        <taxon>Aphididae</taxon>
        <taxon>Aphidini</taxon>
        <taxon>Aphis</taxon>
        <taxon>Aphis</taxon>
    </lineage>
</organism>
<dbReference type="OrthoDB" id="6607069at2759"/>
<evidence type="ECO:0000313" key="1">
    <source>
        <dbReference type="EMBL" id="KAF0764851.1"/>
    </source>
</evidence>
<accession>A0A6G0Z315</accession>
<evidence type="ECO:0000313" key="2">
    <source>
        <dbReference type="Proteomes" id="UP000478052"/>
    </source>
</evidence>
<sequence length="97" mass="11514">MEQMTSEKNKVLLVIDGYKFCLQRWRCTKTPYKSFIKINNVNEIVERKINHNHEQLETSVLNRQKMSNVLKRKRKAIDDVCEGPCKLIHNELRKGDV</sequence>
<dbReference type="Proteomes" id="UP000478052">
    <property type="component" value="Unassembled WGS sequence"/>
</dbReference>
<dbReference type="AlphaFoldDB" id="A0A6G0Z315"/>